<dbReference type="InterPro" id="IPR011006">
    <property type="entry name" value="CheY-like_superfamily"/>
</dbReference>
<dbReference type="GO" id="GO:0000160">
    <property type="term" value="P:phosphorelay signal transduction system"/>
    <property type="evidence" value="ECO:0007669"/>
    <property type="project" value="UniProtKB-KW"/>
</dbReference>
<keyword evidence="1 6" id="KW-0597">Phosphoprotein</keyword>
<dbReference type="AlphaFoldDB" id="A0A851I014"/>
<evidence type="ECO:0000256" key="2">
    <source>
        <dbReference type="ARBA" id="ARBA00023012"/>
    </source>
</evidence>
<keyword evidence="5" id="KW-0804">Transcription</keyword>
<dbReference type="PRINTS" id="PR00038">
    <property type="entry name" value="HTHLUXR"/>
</dbReference>
<dbReference type="InterPro" id="IPR001789">
    <property type="entry name" value="Sig_transdc_resp-reg_receiver"/>
</dbReference>
<keyword evidence="4" id="KW-0238">DNA-binding</keyword>
<dbReference type="Gene3D" id="1.10.10.10">
    <property type="entry name" value="Winged helix-like DNA-binding domain superfamily/Winged helix DNA-binding domain"/>
    <property type="match status" value="1"/>
</dbReference>
<dbReference type="CDD" id="cd17537">
    <property type="entry name" value="REC_FixJ"/>
    <property type="match status" value="1"/>
</dbReference>
<dbReference type="Pfam" id="PF00072">
    <property type="entry name" value="Response_reg"/>
    <property type="match status" value="1"/>
</dbReference>
<accession>A0A851I014</accession>
<keyword evidence="10" id="KW-1185">Reference proteome</keyword>
<dbReference type="CDD" id="cd06170">
    <property type="entry name" value="LuxR_C_like"/>
    <property type="match status" value="1"/>
</dbReference>
<dbReference type="InterPro" id="IPR036388">
    <property type="entry name" value="WH-like_DNA-bd_sf"/>
</dbReference>
<dbReference type="PROSITE" id="PS50043">
    <property type="entry name" value="HTH_LUXR_2"/>
    <property type="match status" value="1"/>
</dbReference>
<evidence type="ECO:0000313" key="10">
    <source>
        <dbReference type="Proteomes" id="UP000536442"/>
    </source>
</evidence>
<keyword evidence="3" id="KW-0805">Transcription regulation</keyword>
<evidence type="ECO:0000259" key="7">
    <source>
        <dbReference type="PROSITE" id="PS50043"/>
    </source>
</evidence>
<dbReference type="EMBL" id="JABEVQ010000004">
    <property type="protein sequence ID" value="NWN91531.1"/>
    <property type="molecule type" value="Genomic_DNA"/>
</dbReference>
<reference evidence="9 10" key="1">
    <citation type="submission" date="2020-03" db="EMBL/GenBank/DDBJ databases">
        <title>Metagenomic, metatranscriptomic, and metabolomic analyses revealed the key microbes and metabolic features during the fermentation of ganjang, Korean traditional soy sauce.</title>
        <authorList>
            <person name="Chun B.H."/>
            <person name="Jeon C.O."/>
        </authorList>
    </citation>
    <scope>NUCLEOTIDE SEQUENCE [LARGE SCALE GENOMIC DNA]</scope>
    <source>
        <strain evidence="9 10">KG14</strain>
    </source>
</reference>
<dbReference type="InterPro" id="IPR000792">
    <property type="entry name" value="Tscrpt_reg_LuxR_C"/>
</dbReference>
<organism evidence="9 10">
    <name type="scientific">Marinobacter adhaerens</name>
    <dbReference type="NCBI Taxonomy" id="1033846"/>
    <lineage>
        <taxon>Bacteria</taxon>
        <taxon>Pseudomonadati</taxon>
        <taxon>Pseudomonadota</taxon>
        <taxon>Gammaproteobacteria</taxon>
        <taxon>Pseudomonadales</taxon>
        <taxon>Marinobacteraceae</taxon>
        <taxon>Marinobacter</taxon>
    </lineage>
</organism>
<dbReference type="Gene3D" id="3.40.50.2300">
    <property type="match status" value="1"/>
</dbReference>
<feature type="domain" description="HTH luxR-type" evidence="7">
    <location>
        <begin position="139"/>
        <end position="204"/>
    </location>
</feature>
<dbReference type="Proteomes" id="UP000536442">
    <property type="component" value="Unassembled WGS sequence"/>
</dbReference>
<dbReference type="FunFam" id="3.40.50.2300:FF:000018">
    <property type="entry name" value="DNA-binding transcriptional regulator NtrC"/>
    <property type="match status" value="1"/>
</dbReference>
<dbReference type="SUPFAM" id="SSF52172">
    <property type="entry name" value="CheY-like"/>
    <property type="match status" value="1"/>
</dbReference>
<name>A0A851I014_9GAMM</name>
<dbReference type="SMART" id="SM00421">
    <property type="entry name" value="HTH_LUXR"/>
    <property type="match status" value="1"/>
</dbReference>
<dbReference type="PROSITE" id="PS50110">
    <property type="entry name" value="RESPONSE_REGULATORY"/>
    <property type="match status" value="1"/>
</dbReference>
<dbReference type="GO" id="GO:0003677">
    <property type="term" value="F:DNA binding"/>
    <property type="evidence" value="ECO:0007669"/>
    <property type="project" value="UniProtKB-KW"/>
</dbReference>
<dbReference type="SMART" id="SM00448">
    <property type="entry name" value="REC"/>
    <property type="match status" value="1"/>
</dbReference>
<feature type="modified residue" description="4-aspartylphosphate" evidence="6">
    <location>
        <position position="58"/>
    </location>
</feature>
<evidence type="ECO:0000313" key="9">
    <source>
        <dbReference type="EMBL" id="NWN91531.1"/>
    </source>
</evidence>
<dbReference type="SUPFAM" id="SSF46894">
    <property type="entry name" value="C-terminal effector domain of the bipartite response regulators"/>
    <property type="match status" value="1"/>
</dbReference>
<dbReference type="GO" id="GO:0006355">
    <property type="term" value="P:regulation of DNA-templated transcription"/>
    <property type="evidence" value="ECO:0007669"/>
    <property type="project" value="InterPro"/>
</dbReference>
<protein>
    <submittedName>
        <fullName evidence="9">Response regulator transcription factor</fullName>
    </submittedName>
</protein>
<evidence type="ECO:0000256" key="6">
    <source>
        <dbReference type="PROSITE-ProRule" id="PRU00169"/>
    </source>
</evidence>
<dbReference type="PANTHER" id="PTHR44688">
    <property type="entry name" value="DNA-BINDING TRANSCRIPTIONAL ACTIVATOR DEVR_DOSR"/>
    <property type="match status" value="1"/>
</dbReference>
<sequence length="212" mass="23667">MTADAHPQTVFVIDDDSDVRESLKWLLESVGLRVRTFESALSFFEAFDHNQSGCVVMDVRMPGLSGIHAQNKLRDMNVELPIIMISAHGNVDMAVTALTQGAQTFIEKPFDDQVLIDQVHDALEKDRKRFAYNRSQSLMRECYETLTKRERQVMELIVNGASNQEAADRLGINRKTVEGHRANMIAKMKVDSFAELVQIALTLGVVSGIASA</sequence>
<proteinExistence type="predicted"/>
<gene>
    <name evidence="9" type="ORF">HLV39_08505</name>
</gene>
<comment type="caution">
    <text evidence="9">The sequence shown here is derived from an EMBL/GenBank/DDBJ whole genome shotgun (WGS) entry which is preliminary data.</text>
</comment>
<evidence type="ECO:0000256" key="5">
    <source>
        <dbReference type="ARBA" id="ARBA00023163"/>
    </source>
</evidence>
<feature type="domain" description="Response regulatory" evidence="8">
    <location>
        <begin position="9"/>
        <end position="123"/>
    </location>
</feature>
<evidence type="ECO:0000256" key="4">
    <source>
        <dbReference type="ARBA" id="ARBA00023125"/>
    </source>
</evidence>
<dbReference type="Pfam" id="PF00196">
    <property type="entry name" value="GerE"/>
    <property type="match status" value="1"/>
</dbReference>
<evidence type="ECO:0000256" key="1">
    <source>
        <dbReference type="ARBA" id="ARBA00022553"/>
    </source>
</evidence>
<evidence type="ECO:0000259" key="8">
    <source>
        <dbReference type="PROSITE" id="PS50110"/>
    </source>
</evidence>
<dbReference type="InterPro" id="IPR016032">
    <property type="entry name" value="Sig_transdc_resp-reg_C-effctor"/>
</dbReference>
<dbReference type="PANTHER" id="PTHR44688:SF16">
    <property type="entry name" value="DNA-BINDING TRANSCRIPTIONAL ACTIVATOR DEVR_DOSR"/>
    <property type="match status" value="1"/>
</dbReference>
<keyword evidence="2" id="KW-0902">Two-component regulatory system</keyword>
<evidence type="ECO:0000256" key="3">
    <source>
        <dbReference type="ARBA" id="ARBA00023015"/>
    </source>
</evidence>